<keyword evidence="8" id="KW-0969">Cilium</keyword>
<feature type="transmembrane region" description="Helical" evidence="19">
    <location>
        <begin position="248"/>
        <end position="276"/>
    </location>
</feature>
<organism evidence="20 21">
    <name type="scientific">Caenorhabditis elegans</name>
    <dbReference type="NCBI Taxonomy" id="6239"/>
    <lineage>
        <taxon>Eukaryota</taxon>
        <taxon>Metazoa</taxon>
        <taxon>Ecdysozoa</taxon>
        <taxon>Nematoda</taxon>
        <taxon>Chromadorea</taxon>
        <taxon>Rhabditida</taxon>
        <taxon>Rhabditina</taxon>
        <taxon>Rhabditomorpha</taxon>
        <taxon>Rhabditoidea</taxon>
        <taxon>Rhabditidae</taxon>
        <taxon>Peloderinae</taxon>
        <taxon>Caenorhabditis</taxon>
    </lineage>
</organism>
<evidence type="ECO:0000256" key="8">
    <source>
        <dbReference type="ARBA" id="ARBA00023069"/>
    </source>
</evidence>
<feature type="transmembrane region" description="Helical" evidence="19">
    <location>
        <begin position="12"/>
        <end position="31"/>
    </location>
</feature>
<dbReference type="OrthoDB" id="5847814at2759"/>
<dbReference type="PANTHER" id="PTHR22943">
    <property type="entry name" value="7-TRANSMEMBRANE DOMAIN RECEPTOR C.ELEGANS"/>
    <property type="match status" value="1"/>
</dbReference>
<dbReference type="CTD" id="184998"/>
<proteinExistence type="inferred from homology"/>
<keyword evidence="9 19" id="KW-0472">Membrane</keyword>
<dbReference type="SMR" id="O16931"/>
<dbReference type="KEGG" id="cel:CELE_F26G5.5"/>
<dbReference type="Pfam" id="PF10326">
    <property type="entry name" value="7TM_GPCR_Str"/>
    <property type="match status" value="1"/>
</dbReference>
<dbReference type="PhylomeDB" id="O16931"/>
<dbReference type="GeneID" id="184998"/>
<keyword evidence="3" id="KW-0145">Chemotaxis</keyword>
<keyword evidence="21" id="KW-1185">Reference proteome</keyword>
<evidence type="ECO:0000256" key="12">
    <source>
        <dbReference type="ARBA" id="ARBA00023273"/>
    </source>
</evidence>
<evidence type="ECO:0000256" key="18">
    <source>
        <dbReference type="ARBA" id="ARBA00082489"/>
    </source>
</evidence>
<evidence type="ECO:0000256" key="3">
    <source>
        <dbReference type="ARBA" id="ARBA00022500"/>
    </source>
</evidence>
<dbReference type="AlphaFoldDB" id="O16931"/>
<evidence type="ECO:0000256" key="5">
    <source>
        <dbReference type="ARBA" id="ARBA00022692"/>
    </source>
</evidence>
<evidence type="ECO:0000256" key="16">
    <source>
        <dbReference type="ARBA" id="ARBA00067967"/>
    </source>
</evidence>
<protein>
    <recommendedName>
        <fullName evidence="16">Serpentine receptor class r-10</fullName>
    </recommendedName>
    <alternativeName>
        <fullName evidence="17">Odorant response abnormal protein 10</fullName>
    </alternativeName>
    <alternativeName>
        <fullName evidence="18">Olfactory receptor 10</fullName>
    </alternativeName>
</protein>
<dbReference type="FunFam" id="1.20.1070.10:FF:000128">
    <property type="entry name" value="Seven TM Receptor"/>
    <property type="match status" value="1"/>
</dbReference>
<dbReference type="PIR" id="T28729">
    <property type="entry name" value="T28729"/>
</dbReference>
<keyword evidence="4" id="KW-0716">Sensory transduction</keyword>
<sequence length="344" mass="39575">MSAWQNFQKRAQIFGVIFALLHNLLLIFLITEKSHKELGTYKNLIILVAISECFYAVLEVTVRPVIHSFGFTFALIVNVEDSFLEYGVLKVLLAMYCAFFGSFLVIFSVQFIYRYWAVSGNKHLKEFEGLRIFLWTLPSIFCGLIWWLVAYFPCAKRPSTDEYLRDSVMKEFNLSIEENLYAAPYFYEVNTDGTTDIYYPSFISIILTTVLVNISVITVFYFGIKCYSSLREQGALVSQNTQKLQNQLFYSLVIQTVIPLFLMHFPVAAMYCFTFLEIDVGSLSGIVTVTLAIFPAIDPLPTLIMVKSYRTAIQFYIYLFFKTITKMLQPSQDNSIAMTQTRAI</sequence>
<evidence type="ECO:0000256" key="9">
    <source>
        <dbReference type="ARBA" id="ARBA00023136"/>
    </source>
</evidence>
<evidence type="ECO:0000313" key="20">
    <source>
        <dbReference type="EMBL" id="CCD62599.1"/>
    </source>
</evidence>
<keyword evidence="6" id="KW-0552">Olfaction</keyword>
<dbReference type="SUPFAM" id="SSF81321">
    <property type="entry name" value="Family A G protein-coupled receptor-like"/>
    <property type="match status" value="1"/>
</dbReference>
<dbReference type="AGR" id="WB:WBGene00006242"/>
<reference evidence="20 21" key="1">
    <citation type="journal article" date="1998" name="Science">
        <title>Genome sequence of the nematode C. elegans: a platform for investigating biology.</title>
        <authorList>
            <consortium name="The C. elegans sequencing consortium"/>
            <person name="Sulson J.E."/>
            <person name="Waterston R."/>
        </authorList>
    </citation>
    <scope>NUCLEOTIDE SEQUENCE [LARGE SCALE GENOMIC DNA]</scope>
    <source>
        <strain evidence="20 21">Bristol N2</strain>
    </source>
</reference>
<accession>O16931</accession>
<evidence type="ECO:0000256" key="17">
    <source>
        <dbReference type="ARBA" id="ARBA00078653"/>
    </source>
</evidence>
<keyword evidence="7 19" id="KW-1133">Transmembrane helix</keyword>
<evidence type="ECO:0000256" key="19">
    <source>
        <dbReference type="SAM" id="Phobius"/>
    </source>
</evidence>
<keyword evidence="11" id="KW-0325">Glycoprotein</keyword>
<dbReference type="PANTHER" id="PTHR22943:SF20">
    <property type="entry name" value="SEVEN TM RECEPTOR"/>
    <property type="match status" value="1"/>
</dbReference>
<keyword evidence="10 20" id="KW-0675">Receptor</keyword>
<dbReference type="GO" id="GO:0007186">
    <property type="term" value="P:G protein-coupled receptor signaling pathway"/>
    <property type="evidence" value="ECO:0000318"/>
    <property type="project" value="GO_Central"/>
</dbReference>
<dbReference type="UCSC" id="F26G5.5">
    <property type="organism name" value="c. elegans"/>
</dbReference>
<feature type="transmembrane region" description="Helical" evidence="19">
    <location>
        <begin position="43"/>
        <end position="66"/>
    </location>
</feature>
<dbReference type="InterPro" id="IPR019428">
    <property type="entry name" value="7TM_GPCR_serpentine_rcpt_Str"/>
</dbReference>
<dbReference type="GO" id="GO:0042048">
    <property type="term" value="P:olfactory behavior"/>
    <property type="evidence" value="ECO:0000318"/>
    <property type="project" value="GO_Central"/>
</dbReference>
<evidence type="ECO:0000256" key="11">
    <source>
        <dbReference type="ARBA" id="ARBA00023180"/>
    </source>
</evidence>
<dbReference type="HOGENOM" id="CLU_036335_2_0_1"/>
<feature type="transmembrane region" description="Helical" evidence="19">
    <location>
        <begin position="132"/>
        <end position="152"/>
    </location>
</feature>
<evidence type="ECO:0000256" key="13">
    <source>
        <dbReference type="ARBA" id="ARBA00054965"/>
    </source>
</evidence>
<dbReference type="RefSeq" id="NP_504331.1">
    <property type="nucleotide sequence ID" value="NM_071930.1"/>
</dbReference>
<evidence type="ECO:0000313" key="22">
    <source>
        <dbReference type="WormBase" id="F26G5.5"/>
    </source>
</evidence>
<comment type="subunit">
    <text evidence="15">Interacts with odr-4.</text>
</comment>
<dbReference type="GO" id="GO:0005886">
    <property type="term" value="C:plasma membrane"/>
    <property type="evidence" value="ECO:0000318"/>
    <property type="project" value="GO_Central"/>
</dbReference>
<dbReference type="GO" id="GO:0038022">
    <property type="term" value="F:G protein-coupled olfactory receptor activity"/>
    <property type="evidence" value="ECO:0000318"/>
    <property type="project" value="GO_Central"/>
</dbReference>
<feature type="transmembrane region" description="Helical" evidence="19">
    <location>
        <begin position="197"/>
        <end position="224"/>
    </location>
</feature>
<feature type="transmembrane region" description="Helical" evidence="19">
    <location>
        <begin position="86"/>
        <end position="112"/>
    </location>
</feature>
<dbReference type="EMBL" id="BX284605">
    <property type="protein sequence ID" value="CCD62599.1"/>
    <property type="molecule type" value="Genomic_DNA"/>
</dbReference>
<keyword evidence="2" id="KW-1003">Cell membrane</keyword>
<dbReference type="eggNOG" id="ENOG502RVUE">
    <property type="taxonomic scope" value="Eukaryota"/>
</dbReference>
<evidence type="ECO:0000256" key="2">
    <source>
        <dbReference type="ARBA" id="ARBA00022475"/>
    </source>
</evidence>
<evidence type="ECO:0000256" key="4">
    <source>
        <dbReference type="ARBA" id="ARBA00022606"/>
    </source>
</evidence>
<evidence type="ECO:0000256" key="15">
    <source>
        <dbReference type="ARBA" id="ARBA00064300"/>
    </source>
</evidence>
<feature type="transmembrane region" description="Helical" evidence="19">
    <location>
        <begin position="282"/>
        <end position="306"/>
    </location>
</feature>
<dbReference type="WormBase" id="F26G5.5">
    <property type="protein sequence ID" value="CE09702"/>
    <property type="gene ID" value="WBGene00006242"/>
    <property type="gene designation" value="str-209"/>
</dbReference>
<evidence type="ECO:0000256" key="1">
    <source>
        <dbReference type="ARBA" id="ARBA00004272"/>
    </source>
</evidence>
<comment type="similarity">
    <text evidence="14">Belongs to the nematode receptor-like protein str family.</text>
</comment>
<dbReference type="PaxDb" id="6239-F26G5.5"/>
<evidence type="ECO:0000256" key="6">
    <source>
        <dbReference type="ARBA" id="ARBA00022725"/>
    </source>
</evidence>
<name>O16931_CAEEL</name>
<dbReference type="GO" id="GO:0060170">
    <property type="term" value="C:ciliary membrane"/>
    <property type="evidence" value="ECO:0007669"/>
    <property type="project" value="UniProtKB-SubCell"/>
</dbReference>
<evidence type="ECO:0000256" key="14">
    <source>
        <dbReference type="ARBA" id="ARBA00061678"/>
    </source>
</evidence>
<evidence type="ECO:0000256" key="7">
    <source>
        <dbReference type="ARBA" id="ARBA00022989"/>
    </source>
</evidence>
<keyword evidence="5 19" id="KW-0812">Transmembrane</keyword>
<dbReference type="InParanoid" id="O16931"/>
<dbReference type="Proteomes" id="UP000001940">
    <property type="component" value="Chromosome V"/>
</dbReference>
<comment type="function">
    <text evidence="13">An odorant receptor which affects chemotaxis to the volatile odorant diacetyl. Specifies AWA neuronal cell fate via the odr-7 pathway.</text>
</comment>
<evidence type="ECO:0000313" key="21">
    <source>
        <dbReference type="Proteomes" id="UP000001940"/>
    </source>
</evidence>
<keyword evidence="12" id="KW-0966">Cell projection</keyword>
<gene>
    <name evidence="20 22" type="primary">str-209</name>
    <name evidence="20" type="ORF">CELE_F26G5.5</name>
    <name evidence="22" type="ORF">F26G5.5</name>
</gene>
<dbReference type="GO" id="GO:0006935">
    <property type="term" value="P:chemotaxis"/>
    <property type="evidence" value="ECO:0007669"/>
    <property type="project" value="UniProtKB-KW"/>
</dbReference>
<comment type="subcellular location">
    <subcellularLocation>
        <location evidence="1">Cell projection</location>
        <location evidence="1">Cilium membrane</location>
        <topology evidence="1">Multi-pass membrane protein</topology>
    </subcellularLocation>
</comment>
<evidence type="ECO:0000256" key="10">
    <source>
        <dbReference type="ARBA" id="ARBA00023170"/>
    </source>
</evidence>